<comment type="similarity">
    <text evidence="8 9">Belongs to the polyphosphate kinase 1 (PPK1) family.</text>
</comment>
<organism evidence="12 13">
    <name type="scientific">Solirubrobacter pauli</name>
    <dbReference type="NCBI Taxonomy" id="166793"/>
    <lineage>
        <taxon>Bacteria</taxon>
        <taxon>Bacillati</taxon>
        <taxon>Actinomycetota</taxon>
        <taxon>Thermoleophilia</taxon>
        <taxon>Solirubrobacterales</taxon>
        <taxon>Solirubrobacteraceae</taxon>
        <taxon>Solirubrobacter</taxon>
    </lineage>
</organism>
<dbReference type="PANTHER" id="PTHR30218:SF0">
    <property type="entry name" value="POLYPHOSPHATE KINASE"/>
    <property type="match status" value="1"/>
</dbReference>
<dbReference type="Pfam" id="PF13090">
    <property type="entry name" value="PP_kinase_C"/>
    <property type="match status" value="1"/>
</dbReference>
<dbReference type="NCBIfam" id="NF003918">
    <property type="entry name" value="PRK05443.1-2"/>
    <property type="match status" value="1"/>
</dbReference>
<dbReference type="AlphaFoldDB" id="A0A660LEH7"/>
<dbReference type="InterPro" id="IPR041108">
    <property type="entry name" value="PP_kinase_C_1"/>
</dbReference>
<dbReference type="NCBIfam" id="NF003917">
    <property type="entry name" value="PRK05443.1-1"/>
    <property type="match status" value="1"/>
</dbReference>
<dbReference type="RefSeq" id="WP_245971760.1">
    <property type="nucleotide sequence ID" value="NZ_RBIL01000001.1"/>
</dbReference>
<dbReference type="CDD" id="cd09165">
    <property type="entry name" value="PLDc_PaPPK1_C1_like"/>
    <property type="match status" value="1"/>
</dbReference>
<dbReference type="PIRSF" id="PIRSF015589">
    <property type="entry name" value="PP_kinase"/>
    <property type="match status" value="1"/>
</dbReference>
<dbReference type="GO" id="GO:0009358">
    <property type="term" value="C:polyphosphate kinase complex"/>
    <property type="evidence" value="ECO:0007669"/>
    <property type="project" value="InterPro"/>
</dbReference>
<dbReference type="SUPFAM" id="SSF140356">
    <property type="entry name" value="PPK N-terminal domain-like"/>
    <property type="match status" value="1"/>
</dbReference>
<dbReference type="InterPro" id="IPR025198">
    <property type="entry name" value="PPK_N_dom"/>
</dbReference>
<dbReference type="Gene3D" id="3.30.1840.10">
    <property type="entry name" value="Polyphosphate kinase middle domain"/>
    <property type="match status" value="1"/>
</dbReference>
<keyword evidence="7 8" id="KW-0460">Magnesium</keyword>
<protein>
    <recommendedName>
        <fullName evidence="8 9">Polyphosphate kinase</fullName>
        <ecNumber evidence="8 9">2.7.4.1</ecNumber>
    </recommendedName>
    <alternativeName>
        <fullName evidence="8">ATP-polyphosphate phosphotransferase</fullName>
    </alternativeName>
    <alternativeName>
        <fullName evidence="8">Polyphosphoric acid kinase</fullName>
    </alternativeName>
</protein>
<feature type="binding site" evidence="8">
    <location>
        <position position="606"/>
    </location>
    <ligand>
        <name>ATP</name>
        <dbReference type="ChEBI" id="CHEBI:30616"/>
    </ligand>
</feature>
<keyword evidence="2 8" id="KW-0808">Transferase</keyword>
<dbReference type="HAMAP" id="MF_00347">
    <property type="entry name" value="Polyphosphate_kinase"/>
    <property type="match status" value="1"/>
</dbReference>
<reference evidence="12 13" key="1">
    <citation type="submission" date="2018-10" db="EMBL/GenBank/DDBJ databases">
        <title>Genomic Encyclopedia of Archaeal and Bacterial Type Strains, Phase II (KMG-II): from individual species to whole genera.</title>
        <authorList>
            <person name="Goeker M."/>
        </authorList>
    </citation>
    <scope>NUCLEOTIDE SEQUENCE [LARGE SCALE GENOMIC DNA]</scope>
    <source>
        <strain evidence="12 13">DSM 14954</strain>
    </source>
</reference>
<dbReference type="EMBL" id="RBIL01000001">
    <property type="protein sequence ID" value="RKQ91151.1"/>
    <property type="molecule type" value="Genomic_DNA"/>
</dbReference>
<evidence type="ECO:0000256" key="6">
    <source>
        <dbReference type="ARBA" id="ARBA00022840"/>
    </source>
</evidence>
<accession>A0A660LEH7</accession>
<evidence type="ECO:0000313" key="12">
    <source>
        <dbReference type="EMBL" id="RKQ91151.1"/>
    </source>
</evidence>
<comment type="PTM">
    <text evidence="8 9">An intermediate of this reaction is the autophosphorylated ppk in which a phosphate is covalently linked to a histidine residue through a N-P bond.</text>
</comment>
<dbReference type="PANTHER" id="PTHR30218">
    <property type="entry name" value="POLYPHOSPHATE KINASE"/>
    <property type="match status" value="1"/>
</dbReference>
<evidence type="ECO:0000256" key="4">
    <source>
        <dbReference type="ARBA" id="ARBA00022741"/>
    </source>
</evidence>
<dbReference type="Gene3D" id="1.20.58.310">
    <property type="entry name" value="Polyphosphate kinase N-terminal domain"/>
    <property type="match status" value="1"/>
</dbReference>
<evidence type="ECO:0000256" key="7">
    <source>
        <dbReference type="ARBA" id="ARBA00022842"/>
    </source>
</evidence>
<dbReference type="Gene3D" id="3.30.870.10">
    <property type="entry name" value="Endonuclease Chain A"/>
    <property type="match status" value="2"/>
</dbReference>
<comment type="catalytic activity">
    <reaction evidence="8 9">
        <text>[phosphate](n) + ATP = [phosphate](n+1) + ADP</text>
        <dbReference type="Rhea" id="RHEA:19573"/>
        <dbReference type="Rhea" id="RHEA-COMP:9859"/>
        <dbReference type="Rhea" id="RHEA-COMP:14280"/>
        <dbReference type="ChEBI" id="CHEBI:16838"/>
        <dbReference type="ChEBI" id="CHEBI:30616"/>
        <dbReference type="ChEBI" id="CHEBI:456216"/>
        <dbReference type="EC" id="2.7.4.1"/>
    </reaction>
</comment>
<keyword evidence="4 8" id="KW-0547">Nucleotide-binding</keyword>
<dbReference type="CDD" id="cd09168">
    <property type="entry name" value="PLDc_PaPPK1_C2_like"/>
    <property type="match status" value="1"/>
</dbReference>
<evidence type="ECO:0000256" key="9">
    <source>
        <dbReference type="RuleBase" id="RU003800"/>
    </source>
</evidence>
<keyword evidence="5 8" id="KW-0418">Kinase</keyword>
<dbReference type="InterPro" id="IPR036830">
    <property type="entry name" value="PP_kinase_middle_dom_sf"/>
</dbReference>
<dbReference type="EC" id="2.7.4.1" evidence="8 9"/>
<dbReference type="InterPro" id="IPR003414">
    <property type="entry name" value="PP_kinase"/>
</dbReference>
<proteinExistence type="inferred from homology"/>
<evidence type="ECO:0000256" key="5">
    <source>
        <dbReference type="ARBA" id="ARBA00022777"/>
    </source>
</evidence>
<feature type="domain" description="PLD phosphodiesterase" evidence="11">
    <location>
        <begin position="601"/>
        <end position="631"/>
    </location>
</feature>
<feature type="binding site" evidence="8">
    <location>
        <position position="578"/>
    </location>
    <ligand>
        <name>ATP</name>
        <dbReference type="ChEBI" id="CHEBI:30616"/>
    </ligand>
</feature>
<dbReference type="InterPro" id="IPR036832">
    <property type="entry name" value="PPK_N_dom_sf"/>
</dbReference>
<dbReference type="NCBIfam" id="TIGR03705">
    <property type="entry name" value="poly_P_kin"/>
    <property type="match status" value="1"/>
</dbReference>
<evidence type="ECO:0000256" key="10">
    <source>
        <dbReference type="SAM" id="MobiDB-lite"/>
    </source>
</evidence>
<name>A0A660LEH7_9ACTN</name>
<sequence>MTDVTSPPKPSPAAPDLTDPSLYFNRETSWMEFNDRVLQLAEDPETPLLERLKFLAIVSSNLDEFFMVRVAGLHDQIEAGIEKPLQDGRTPSETLDALRKVVREHSVRQSKCLNRDLRPALAEHGIRIVGYDEVEARQQRDLDERFRRQIFPVLTPLAVGLGRPFPYISNLSLSLGVMVRDPITEVETFARVKVPKEMLPRFVPVGDGRTFVTLEELIAENLDVLFPGMEILDHAVFRVTRDADFTVSDEADDLLQAVEEELRARRFGETVRVEVSTGMSAGIREQITAALEVEPEDVFNVEGLLDLKDLWSIVGLSGYAELRDEPWSPVTQPLLQPDEDKQPDVLGAMRKRDILLHHPYDSFVSSVERFVEQAVSDPDVLAIKQTVYRTSDDSPLVPALIRAAERGKQAVCLVEVKARFDERANIQWGRALEEAGVHVVYGLPALKTHAKCILVVRREGDGVRHYLHVGTGNYNAKTARLYTDFGLLTCDEQLGNDVADMFNFLTGFARPRGYRKVLVAPAHLRQGVIEEIERTIAAHADGKPARIRMKMNSLVDKECIRALYRASQAGVEVEINTRGICCLKPGVPGVSENIRVVSVVGRFLEHSRIFAFERGDDCTIYIGSADLMPRNLDTRVELLTPIRDDALRGDLVDTLDRCFADNTNAWELGTDGEWTRRRPDGEPRNVQRELMAAHASAAAEARAQAAQD</sequence>
<dbReference type="SUPFAM" id="SSF56024">
    <property type="entry name" value="Phospholipase D/nuclease"/>
    <property type="match status" value="2"/>
</dbReference>
<dbReference type="PROSITE" id="PS50035">
    <property type="entry name" value="PLD"/>
    <property type="match status" value="1"/>
</dbReference>
<evidence type="ECO:0000256" key="2">
    <source>
        <dbReference type="ARBA" id="ARBA00022679"/>
    </source>
</evidence>
<dbReference type="Pfam" id="PF02503">
    <property type="entry name" value="PP_kinase"/>
    <property type="match status" value="1"/>
</dbReference>
<feature type="active site" description="Phosphohistidine intermediate" evidence="8">
    <location>
        <position position="449"/>
    </location>
</feature>
<feature type="binding site" evidence="8">
    <location>
        <position position="419"/>
    </location>
    <ligand>
        <name>Mg(2+)</name>
        <dbReference type="ChEBI" id="CHEBI:18420"/>
    </ligand>
</feature>
<dbReference type="GO" id="GO:0005524">
    <property type="term" value="F:ATP binding"/>
    <property type="evidence" value="ECO:0007669"/>
    <property type="project" value="UniProtKB-KW"/>
</dbReference>
<evidence type="ECO:0000256" key="3">
    <source>
        <dbReference type="ARBA" id="ARBA00022723"/>
    </source>
</evidence>
<evidence type="ECO:0000313" key="13">
    <source>
        <dbReference type="Proteomes" id="UP000278962"/>
    </source>
</evidence>
<feature type="binding site" evidence="8">
    <location>
        <position position="482"/>
    </location>
    <ligand>
        <name>ATP</name>
        <dbReference type="ChEBI" id="CHEBI:30616"/>
    </ligand>
</feature>
<comment type="cofactor">
    <cofactor evidence="8">
        <name>Mg(2+)</name>
        <dbReference type="ChEBI" id="CHEBI:18420"/>
    </cofactor>
</comment>
<dbReference type="Proteomes" id="UP000278962">
    <property type="component" value="Unassembled WGS sequence"/>
</dbReference>
<feature type="region of interest" description="Disordered" evidence="10">
    <location>
        <begin position="1"/>
        <end position="20"/>
    </location>
</feature>
<keyword evidence="13" id="KW-1185">Reference proteome</keyword>
<feature type="binding site" evidence="8">
    <location>
        <position position="389"/>
    </location>
    <ligand>
        <name>Mg(2+)</name>
        <dbReference type="ChEBI" id="CHEBI:18420"/>
    </ligand>
</feature>
<dbReference type="InterPro" id="IPR024953">
    <property type="entry name" value="PP_kinase_middle"/>
</dbReference>
<evidence type="ECO:0000259" key="11">
    <source>
        <dbReference type="PROSITE" id="PS50035"/>
    </source>
</evidence>
<keyword evidence="1 8" id="KW-0597">Phosphoprotein</keyword>
<dbReference type="NCBIfam" id="NF003921">
    <property type="entry name" value="PRK05443.2-2"/>
    <property type="match status" value="1"/>
</dbReference>
<evidence type="ECO:0000256" key="8">
    <source>
        <dbReference type="HAMAP-Rule" id="MF_00347"/>
    </source>
</evidence>
<dbReference type="FunFam" id="3.30.870.10:FF:000001">
    <property type="entry name" value="Polyphosphate kinase"/>
    <property type="match status" value="1"/>
</dbReference>
<gene>
    <name evidence="8" type="primary">ppk</name>
    <name evidence="12" type="ORF">C8N24_0971</name>
</gene>
<dbReference type="Pfam" id="PF13089">
    <property type="entry name" value="PP_kinase_N"/>
    <property type="match status" value="1"/>
</dbReference>
<feature type="binding site" evidence="8">
    <location>
        <position position="61"/>
    </location>
    <ligand>
        <name>ATP</name>
        <dbReference type="ChEBI" id="CHEBI:30616"/>
    </ligand>
</feature>
<dbReference type="InterPro" id="IPR001736">
    <property type="entry name" value="PLipase_D/transphosphatidylase"/>
</dbReference>
<evidence type="ECO:0000256" key="1">
    <source>
        <dbReference type="ARBA" id="ARBA00022553"/>
    </source>
</evidence>
<keyword evidence="3 8" id="KW-0479">Metal-binding</keyword>
<dbReference type="GO" id="GO:0046872">
    <property type="term" value="F:metal ion binding"/>
    <property type="evidence" value="ECO:0007669"/>
    <property type="project" value="UniProtKB-KW"/>
</dbReference>
<dbReference type="Pfam" id="PF17941">
    <property type="entry name" value="PP_kinase_C_1"/>
    <property type="match status" value="1"/>
</dbReference>
<dbReference type="InterPro" id="IPR025200">
    <property type="entry name" value="PPK_C_dom2"/>
</dbReference>
<keyword evidence="6 8" id="KW-0067">ATP-binding</keyword>
<dbReference type="GO" id="GO:0006799">
    <property type="term" value="P:polyphosphate biosynthetic process"/>
    <property type="evidence" value="ECO:0007669"/>
    <property type="project" value="UniProtKB-UniRule"/>
</dbReference>
<dbReference type="GO" id="GO:0008976">
    <property type="term" value="F:polyphosphate kinase activity"/>
    <property type="evidence" value="ECO:0007669"/>
    <property type="project" value="UniProtKB-UniRule"/>
</dbReference>
<dbReference type="SUPFAM" id="SSF143724">
    <property type="entry name" value="PHP14-like"/>
    <property type="match status" value="1"/>
</dbReference>
<comment type="caution">
    <text evidence="12">The sequence shown here is derived from an EMBL/GenBank/DDBJ whole genome shotgun (WGS) entry which is preliminary data.</text>
</comment>
<comment type="function">
    <text evidence="8 9">Catalyzes the reversible transfer of the terminal phosphate of ATP to form a long-chain polyphosphate (polyP).</text>
</comment>